<feature type="transmembrane region" description="Helical" evidence="1">
    <location>
        <begin position="323"/>
        <end position="340"/>
    </location>
</feature>
<dbReference type="Proteomes" id="UP000317093">
    <property type="component" value="Chromosome"/>
</dbReference>
<keyword evidence="1" id="KW-0472">Membrane</keyword>
<proteinExistence type="predicted"/>
<dbReference type="RefSeq" id="WP_145258243.1">
    <property type="nucleotide sequence ID" value="NZ_CP036279.1"/>
</dbReference>
<feature type="transmembrane region" description="Helical" evidence="1">
    <location>
        <begin position="196"/>
        <end position="222"/>
    </location>
</feature>
<feature type="transmembrane region" description="Helical" evidence="1">
    <location>
        <begin position="167"/>
        <end position="184"/>
    </location>
</feature>
<feature type="transmembrane region" description="Helical" evidence="1">
    <location>
        <begin position="21"/>
        <end position="42"/>
    </location>
</feature>
<feature type="transmembrane region" description="Helical" evidence="1">
    <location>
        <begin position="294"/>
        <end position="317"/>
    </location>
</feature>
<keyword evidence="1" id="KW-1133">Transmembrane helix</keyword>
<reference evidence="2 3" key="1">
    <citation type="submission" date="2019-02" db="EMBL/GenBank/DDBJ databases">
        <title>Deep-cultivation of Planctomycetes and their phenomic and genomic characterization uncovers novel biology.</title>
        <authorList>
            <person name="Wiegand S."/>
            <person name="Jogler M."/>
            <person name="Boedeker C."/>
            <person name="Pinto D."/>
            <person name="Vollmers J."/>
            <person name="Rivas-Marin E."/>
            <person name="Kohn T."/>
            <person name="Peeters S.H."/>
            <person name="Heuer A."/>
            <person name="Rast P."/>
            <person name="Oberbeckmann S."/>
            <person name="Bunk B."/>
            <person name="Jeske O."/>
            <person name="Meyerdierks A."/>
            <person name="Storesund J.E."/>
            <person name="Kallscheuer N."/>
            <person name="Luecker S."/>
            <person name="Lage O.M."/>
            <person name="Pohl T."/>
            <person name="Merkel B.J."/>
            <person name="Hornburger P."/>
            <person name="Mueller R.-W."/>
            <person name="Bruemmer F."/>
            <person name="Labrenz M."/>
            <person name="Spormann A.M."/>
            <person name="Op den Camp H."/>
            <person name="Overmann J."/>
            <person name="Amann R."/>
            <person name="Jetten M.S.M."/>
            <person name="Mascher T."/>
            <person name="Medema M.H."/>
            <person name="Devos D.P."/>
            <person name="Kaster A.-K."/>
            <person name="Ovreas L."/>
            <person name="Rohde M."/>
            <person name="Galperin M.Y."/>
            <person name="Jogler C."/>
        </authorList>
    </citation>
    <scope>NUCLEOTIDE SEQUENCE [LARGE SCALE GENOMIC DNA]</scope>
    <source>
        <strain evidence="2 3">Pan216</strain>
    </source>
</reference>
<feature type="transmembrane region" description="Helical" evidence="1">
    <location>
        <begin position="352"/>
        <end position="369"/>
    </location>
</feature>
<dbReference type="KEGG" id="knv:Pan216_25430"/>
<name>A0A518B3W0_9BACT</name>
<feature type="transmembrane region" description="Helical" evidence="1">
    <location>
        <begin position="117"/>
        <end position="136"/>
    </location>
</feature>
<evidence type="ECO:0000256" key="1">
    <source>
        <dbReference type="SAM" id="Phobius"/>
    </source>
</evidence>
<feature type="transmembrane region" description="Helical" evidence="1">
    <location>
        <begin position="92"/>
        <end position="110"/>
    </location>
</feature>
<accession>A0A518B3W0</accession>
<feature type="transmembrane region" description="Helical" evidence="1">
    <location>
        <begin position="142"/>
        <end position="160"/>
    </location>
</feature>
<gene>
    <name evidence="2" type="ORF">Pan216_25430</name>
</gene>
<organism evidence="2 3">
    <name type="scientific">Kolteria novifilia</name>
    <dbReference type="NCBI Taxonomy" id="2527975"/>
    <lineage>
        <taxon>Bacteria</taxon>
        <taxon>Pseudomonadati</taxon>
        <taxon>Planctomycetota</taxon>
        <taxon>Planctomycetia</taxon>
        <taxon>Kolteriales</taxon>
        <taxon>Kolteriaceae</taxon>
        <taxon>Kolteria</taxon>
    </lineage>
</organism>
<evidence type="ECO:0000313" key="2">
    <source>
        <dbReference type="EMBL" id="QDU61681.1"/>
    </source>
</evidence>
<dbReference type="EMBL" id="CP036279">
    <property type="protein sequence ID" value="QDU61681.1"/>
    <property type="molecule type" value="Genomic_DNA"/>
</dbReference>
<evidence type="ECO:0000313" key="3">
    <source>
        <dbReference type="Proteomes" id="UP000317093"/>
    </source>
</evidence>
<keyword evidence="3" id="KW-1185">Reference proteome</keyword>
<protein>
    <submittedName>
        <fullName evidence="2">Uncharacterized protein</fullName>
    </submittedName>
</protein>
<keyword evidence="1" id="KW-0812">Transmembrane</keyword>
<dbReference type="AlphaFoldDB" id="A0A518B3W0"/>
<sequence>MSSAVDCTTEPSSTPTTSQRLFGGFLWIATAAASFFVLWWGFDAGDVTSTEASYLLAHPSVVGDGGSLPWYGAMCERLGGSVGVAAPEVGRFLSALSLTILALLIVGVIARRLGLEAALVALVAAACSLPAFLLSTQATPDALIALVIVGALRLLPVVGGPGRILQTSFGIALVCLGAAMLWWGRGQQLVTNPSDAILQPLMSLLLCLPWLLALVPLGTASFWKSNTPGEQREIIHGCALVGTGLVLSACLRQAHLAGSLLTAVGVASLVSVCWQRWREGTLGENASRLQRGVITFLSIGVPVIAVIAAAIRIGLIYNFMERTQAVLVAGLAALTFRAFLGTKQFRQVQFAPIVAIFAMTKIVYVNAYLPERDQWFSPKPYAHAVGRLLPGDATLATDLPVDDSYRYYLERPVVAFTGDSAESTSVPPTHALLVDTQYQNLSEQQRERWQFVRYLYDRGTRRLVLLRETTDVAATSLERGTETR</sequence>